<evidence type="ECO:0000313" key="10">
    <source>
        <dbReference type="Proteomes" id="UP001500729"/>
    </source>
</evidence>
<organism evidence="9 10">
    <name type="scientific">Saccharopolyspora erythraea</name>
    <name type="common">Streptomyces erythraeus</name>
    <dbReference type="NCBI Taxonomy" id="1836"/>
    <lineage>
        <taxon>Bacteria</taxon>
        <taxon>Bacillati</taxon>
        <taxon>Actinomycetota</taxon>
        <taxon>Actinomycetes</taxon>
        <taxon>Pseudonocardiales</taxon>
        <taxon>Pseudonocardiaceae</taxon>
        <taxon>Saccharopolyspora</taxon>
    </lineage>
</organism>
<dbReference type="Pfam" id="PF22924">
    <property type="entry name" value="ACOX_C_alpha1"/>
    <property type="match status" value="1"/>
</dbReference>
<feature type="domain" description="Acyl-CoA oxidase C-alpha1" evidence="8">
    <location>
        <begin position="290"/>
        <end position="432"/>
    </location>
</feature>
<dbReference type="SUPFAM" id="SSF47203">
    <property type="entry name" value="Acyl-CoA dehydrogenase C-terminal domain-like"/>
    <property type="match status" value="2"/>
</dbReference>
<dbReference type="InterPro" id="IPR046373">
    <property type="entry name" value="Acyl-CoA_Oxase/DH_mid-dom_sf"/>
</dbReference>
<name>A0ABP3NTU8_SACER</name>
<protein>
    <submittedName>
        <fullName evidence="9">Acyl-CoA dehydrogenase</fullName>
    </submittedName>
</protein>
<evidence type="ECO:0000259" key="7">
    <source>
        <dbReference type="Pfam" id="PF01756"/>
    </source>
</evidence>
<feature type="domain" description="Acyl-CoA oxidase C-terminal" evidence="7">
    <location>
        <begin position="472"/>
        <end position="603"/>
    </location>
</feature>
<dbReference type="EMBL" id="BAAAGS010000061">
    <property type="protein sequence ID" value="GAA0553508.1"/>
    <property type="molecule type" value="Genomic_DNA"/>
</dbReference>
<reference evidence="10" key="1">
    <citation type="journal article" date="2019" name="Int. J. Syst. Evol. Microbiol.">
        <title>The Global Catalogue of Microorganisms (GCM) 10K type strain sequencing project: providing services to taxonomists for standard genome sequencing and annotation.</title>
        <authorList>
            <consortium name="The Broad Institute Genomics Platform"/>
            <consortium name="The Broad Institute Genome Sequencing Center for Infectious Disease"/>
            <person name="Wu L."/>
            <person name="Ma J."/>
        </authorList>
    </citation>
    <scope>NUCLEOTIDE SEQUENCE [LARGE SCALE GENOMIC DNA]</scope>
    <source>
        <strain evidence="10">JCM 10303</strain>
    </source>
</reference>
<dbReference type="RefSeq" id="WP_009944715.1">
    <property type="nucleotide sequence ID" value="NZ_BAAAGS010000061.1"/>
</dbReference>
<proteinExistence type="inferred from homology"/>
<evidence type="ECO:0000256" key="1">
    <source>
        <dbReference type="ARBA" id="ARBA00001974"/>
    </source>
</evidence>
<dbReference type="InterPro" id="IPR012258">
    <property type="entry name" value="Acyl-CoA_oxidase"/>
</dbReference>
<comment type="similarity">
    <text evidence="2">Belongs to the acyl-CoA oxidase family.</text>
</comment>
<dbReference type="Gene3D" id="2.40.110.10">
    <property type="entry name" value="Butyryl-CoA Dehydrogenase, subunit A, domain 2"/>
    <property type="match status" value="1"/>
</dbReference>
<sequence>MTRFAEKLPETESESSDARGDLVDLIFDGKFSSLHQDLRAALENPLFDQRPGLSTLEAGRLSYERARFLHEHLELGSELPHDQERMFAVSEWSCLVDITTLPVLNIHYNLCMGTILQHGAGRDDLGDYLDELRSMSSIGLLIATELGYGNNIAALETEAVYDHETGEFVLNTPNARAQKFMPNTGISDIPKLAVVLARLKVSGADRGVFPFIVRISDRNGLRPGVHVTRLPEKPGFALDNGVTRFDHVRIPRRNLLTGSAGRLTDAGEFRANVKNRRTQVLRALDRVTPGRICLSGALISAARASTYIAVRYAWQRLTAAPGRGEVPIISFRSQQSALFTSLARVYAMTFLLNHVKKEYLHRHGGDDTEVNQLVSIAKALSSWEMSEVLHVCRERCGAQGMFSINRIADYLPMAQGVVTAEGDNLPLLATVAGQMVAGRSGRVASAPQVPEPGDIRDGQFHLDLLRYREDSLRWETRQAMRKRSDERPSLASGWNDNMNAAVSMARTRGVQVALERFLDAADRARTEESRTALQLLACLYGLIEVERDSGWYLARNALTPEQVERLPREIDSLCEQILPHSLMLVDAFGVSPELLRAPIAADDYVSAVDQAVGHALTSVRPNAPAPRQPVEATAGHTGNGRSVRVEASTG</sequence>
<evidence type="ECO:0000256" key="5">
    <source>
        <dbReference type="ARBA" id="ARBA00023002"/>
    </source>
</evidence>
<dbReference type="PANTHER" id="PTHR10909">
    <property type="entry name" value="ELECTRON TRANSPORT OXIDOREDUCTASE"/>
    <property type="match status" value="1"/>
</dbReference>
<evidence type="ECO:0000256" key="4">
    <source>
        <dbReference type="ARBA" id="ARBA00022827"/>
    </source>
</evidence>
<keyword evidence="3" id="KW-0285">Flavoprotein</keyword>
<keyword evidence="4" id="KW-0274">FAD</keyword>
<dbReference type="Pfam" id="PF01756">
    <property type="entry name" value="ACOX"/>
    <property type="match status" value="1"/>
</dbReference>
<dbReference type="InterPro" id="IPR036250">
    <property type="entry name" value="AcylCo_DH-like_C"/>
</dbReference>
<dbReference type="Proteomes" id="UP001500729">
    <property type="component" value="Unassembled WGS sequence"/>
</dbReference>
<evidence type="ECO:0000259" key="8">
    <source>
        <dbReference type="Pfam" id="PF22924"/>
    </source>
</evidence>
<accession>A0ABP3NTU8</accession>
<dbReference type="InterPro" id="IPR002655">
    <property type="entry name" value="Acyl-CoA_oxidase_C"/>
</dbReference>
<evidence type="ECO:0000256" key="6">
    <source>
        <dbReference type="SAM" id="MobiDB-lite"/>
    </source>
</evidence>
<dbReference type="PANTHER" id="PTHR10909:SF382">
    <property type="entry name" value="ACYL-COENZYME A OXIDASE"/>
    <property type="match status" value="1"/>
</dbReference>
<dbReference type="PIRSF" id="PIRSF000168">
    <property type="entry name" value="Acyl-CoA_oxidase"/>
    <property type="match status" value="1"/>
</dbReference>
<keyword evidence="10" id="KW-1185">Reference proteome</keyword>
<feature type="region of interest" description="Disordered" evidence="6">
    <location>
        <begin position="619"/>
        <end position="650"/>
    </location>
</feature>
<gene>
    <name evidence="9" type="ORF">GCM10009533_59420</name>
</gene>
<comment type="cofactor">
    <cofactor evidence="1">
        <name>FAD</name>
        <dbReference type="ChEBI" id="CHEBI:57692"/>
    </cofactor>
</comment>
<dbReference type="InterPro" id="IPR009100">
    <property type="entry name" value="AcylCoA_DH/oxidase_NM_dom_sf"/>
</dbReference>
<keyword evidence="5" id="KW-0560">Oxidoreductase</keyword>
<dbReference type="SUPFAM" id="SSF56645">
    <property type="entry name" value="Acyl-CoA dehydrogenase NM domain-like"/>
    <property type="match status" value="1"/>
</dbReference>
<evidence type="ECO:0000256" key="2">
    <source>
        <dbReference type="ARBA" id="ARBA00006288"/>
    </source>
</evidence>
<dbReference type="InterPro" id="IPR055060">
    <property type="entry name" value="ACOX_C_alpha1"/>
</dbReference>
<comment type="caution">
    <text evidence="9">The sequence shown here is derived from an EMBL/GenBank/DDBJ whole genome shotgun (WGS) entry which is preliminary data.</text>
</comment>
<evidence type="ECO:0000313" key="9">
    <source>
        <dbReference type="EMBL" id="GAA0553508.1"/>
    </source>
</evidence>
<dbReference type="Gene3D" id="1.20.140.10">
    <property type="entry name" value="Butyryl-CoA Dehydrogenase, subunit A, domain 3"/>
    <property type="match status" value="2"/>
</dbReference>
<evidence type="ECO:0000256" key="3">
    <source>
        <dbReference type="ARBA" id="ARBA00022630"/>
    </source>
</evidence>